<accession>A0ABW8ZSM6</accession>
<proteinExistence type="predicted"/>
<evidence type="ECO:0000313" key="3">
    <source>
        <dbReference type="Proteomes" id="UP001629249"/>
    </source>
</evidence>
<dbReference type="EMBL" id="JAQQFN010000020">
    <property type="protein sequence ID" value="MFL9886189.1"/>
    <property type="molecule type" value="Genomic_DNA"/>
</dbReference>
<protein>
    <submittedName>
        <fullName evidence="2">Uncharacterized protein</fullName>
    </submittedName>
</protein>
<keyword evidence="3" id="KW-1185">Reference proteome</keyword>
<feature type="region of interest" description="Disordered" evidence="1">
    <location>
        <begin position="1"/>
        <end position="32"/>
    </location>
</feature>
<comment type="caution">
    <text evidence="2">The sequence shown here is derived from an EMBL/GenBank/DDBJ whole genome shotgun (WGS) entry which is preliminary data.</text>
</comment>
<organism evidence="2 3">
    <name type="scientific">Paraburkholderia agricolaris</name>
    <dbReference type="NCBI Taxonomy" id="2152888"/>
    <lineage>
        <taxon>Bacteria</taxon>
        <taxon>Pseudomonadati</taxon>
        <taxon>Pseudomonadota</taxon>
        <taxon>Betaproteobacteria</taxon>
        <taxon>Burkholderiales</taxon>
        <taxon>Burkholderiaceae</taxon>
        <taxon>Paraburkholderia</taxon>
    </lineage>
</organism>
<gene>
    <name evidence="2" type="ORF">PQR66_24325</name>
</gene>
<reference evidence="2 3" key="1">
    <citation type="journal article" date="2024" name="Chem. Sci.">
        <title>Discovery of megapolipeptins by genome mining of a Burkholderiales bacteria collection.</title>
        <authorList>
            <person name="Paulo B.S."/>
            <person name="Recchia M.J.J."/>
            <person name="Lee S."/>
            <person name="Fergusson C.H."/>
            <person name="Romanowski S.B."/>
            <person name="Hernandez A."/>
            <person name="Krull N."/>
            <person name="Liu D.Y."/>
            <person name="Cavanagh H."/>
            <person name="Bos A."/>
            <person name="Gray C.A."/>
            <person name="Murphy B.T."/>
            <person name="Linington R.G."/>
            <person name="Eustaquio A.S."/>
        </authorList>
    </citation>
    <scope>NUCLEOTIDE SEQUENCE [LARGE SCALE GENOMIC DNA]</scope>
    <source>
        <strain evidence="2 3">RL16-012-BIC-B</strain>
    </source>
</reference>
<evidence type="ECO:0000313" key="2">
    <source>
        <dbReference type="EMBL" id="MFL9886189.1"/>
    </source>
</evidence>
<name>A0ABW8ZSM6_9BURK</name>
<sequence>MTKIDSLSVGGASGATSEKGTPLAPSGKAAVAVPTQTKPGAELVALQNRVAQRANASFRQSGAADVPQHQPHNPAGLAQLANGVIQHAGREAEKVAGIAKLMAEVTLEASRKV</sequence>
<dbReference type="Proteomes" id="UP001629249">
    <property type="component" value="Unassembled WGS sequence"/>
</dbReference>
<evidence type="ECO:0000256" key="1">
    <source>
        <dbReference type="SAM" id="MobiDB-lite"/>
    </source>
</evidence>
<dbReference type="RefSeq" id="WP_408330124.1">
    <property type="nucleotide sequence ID" value="NZ_JAQQFH010000013.1"/>
</dbReference>